<gene>
    <name evidence="2" type="ORF">B1A_20884</name>
</gene>
<proteinExistence type="predicted"/>
<reference evidence="2" key="1">
    <citation type="submission" date="2013-08" db="EMBL/GenBank/DDBJ databases">
        <authorList>
            <person name="Mendez C."/>
            <person name="Richter M."/>
            <person name="Ferrer M."/>
            <person name="Sanchez J."/>
        </authorList>
    </citation>
    <scope>NUCLEOTIDE SEQUENCE</scope>
</reference>
<dbReference type="PANTHER" id="PTHR30255:SF2">
    <property type="entry name" value="SINGLE-STRANDED-DNA-SPECIFIC EXONUCLEASE RECJ"/>
    <property type="match status" value="1"/>
</dbReference>
<dbReference type="AlphaFoldDB" id="T0Y1Z5"/>
<evidence type="ECO:0000259" key="1">
    <source>
        <dbReference type="Pfam" id="PF01368"/>
    </source>
</evidence>
<dbReference type="GO" id="GO:0004527">
    <property type="term" value="F:exonuclease activity"/>
    <property type="evidence" value="ECO:0007669"/>
    <property type="project" value="UniProtKB-KW"/>
</dbReference>
<feature type="non-terminal residue" evidence="2">
    <location>
        <position position="150"/>
    </location>
</feature>
<name>T0Y1Z5_9ZZZZ</name>
<dbReference type="SUPFAM" id="SSF64182">
    <property type="entry name" value="DHH phosphoesterases"/>
    <property type="match status" value="1"/>
</dbReference>
<sequence length="150" mass="16220">DPYAMLGMQKAVDRIQRAIALQETVLIYGDYDVDGTISVVLLKTAIEMLGGTCRFYVPHRLRDGYGMQAAQFSLSTFDGVHLVISVDNGVRAFAAAEEAQRLGLDLIITDHHLPDSILGIPSAIAVLNPKQADCSYPCKHLCGAGVAFKL</sequence>
<feature type="non-terminal residue" evidence="2">
    <location>
        <position position="1"/>
    </location>
</feature>
<keyword evidence="2" id="KW-0378">Hydrolase</keyword>
<keyword evidence="2" id="KW-0540">Nuclease</keyword>
<comment type="caution">
    <text evidence="2">The sequence shown here is derived from an EMBL/GenBank/DDBJ whole genome shotgun (WGS) entry which is preliminary data.</text>
</comment>
<dbReference type="Pfam" id="PF01368">
    <property type="entry name" value="DHH"/>
    <property type="match status" value="1"/>
</dbReference>
<feature type="domain" description="DDH" evidence="1">
    <location>
        <begin position="25"/>
        <end position="150"/>
    </location>
</feature>
<evidence type="ECO:0000313" key="2">
    <source>
        <dbReference type="EMBL" id="EQD29086.1"/>
    </source>
</evidence>
<dbReference type="PANTHER" id="PTHR30255">
    <property type="entry name" value="SINGLE-STRANDED-DNA-SPECIFIC EXONUCLEASE RECJ"/>
    <property type="match status" value="1"/>
</dbReference>
<keyword evidence="2" id="KW-0269">Exonuclease</keyword>
<dbReference type="InterPro" id="IPR051673">
    <property type="entry name" value="SSDNA_exonuclease_RecJ"/>
</dbReference>
<reference evidence="2" key="2">
    <citation type="journal article" date="2014" name="ISME J.">
        <title>Microbial stratification in low pH oxic and suboxic macroscopic growths along an acid mine drainage.</title>
        <authorList>
            <person name="Mendez-Garcia C."/>
            <person name="Mesa V."/>
            <person name="Sprenger R.R."/>
            <person name="Richter M."/>
            <person name="Diez M.S."/>
            <person name="Solano J."/>
            <person name="Bargiela R."/>
            <person name="Golyshina O.V."/>
            <person name="Manteca A."/>
            <person name="Ramos J.L."/>
            <person name="Gallego J.R."/>
            <person name="Llorente I."/>
            <person name="Martins Dos Santos V.A."/>
            <person name="Jensen O.N."/>
            <person name="Pelaez A.I."/>
            <person name="Sanchez J."/>
            <person name="Ferrer M."/>
        </authorList>
    </citation>
    <scope>NUCLEOTIDE SEQUENCE</scope>
</reference>
<dbReference type="InterPro" id="IPR038763">
    <property type="entry name" value="DHH_sf"/>
</dbReference>
<protein>
    <submittedName>
        <fullName evidence="2">Single-stranded-DNA-specific exonuclease RecJ</fullName>
    </submittedName>
</protein>
<organism evidence="2">
    <name type="scientific">mine drainage metagenome</name>
    <dbReference type="NCBI Taxonomy" id="410659"/>
    <lineage>
        <taxon>unclassified sequences</taxon>
        <taxon>metagenomes</taxon>
        <taxon>ecological metagenomes</taxon>
    </lineage>
</organism>
<dbReference type="Gene3D" id="3.90.1640.30">
    <property type="match status" value="1"/>
</dbReference>
<dbReference type="EMBL" id="AUZX01015424">
    <property type="protein sequence ID" value="EQD29086.1"/>
    <property type="molecule type" value="Genomic_DNA"/>
</dbReference>
<accession>T0Y1Z5</accession>
<dbReference type="InterPro" id="IPR001667">
    <property type="entry name" value="DDH_dom"/>
</dbReference>